<reference evidence="1" key="2">
    <citation type="journal article" date="2022" name="New Phytol.">
        <title>Evolutionary transition to the ectomycorrhizal habit in the genomes of a hyperdiverse lineage of mushroom-forming fungi.</title>
        <authorList>
            <person name="Looney B."/>
            <person name="Miyauchi S."/>
            <person name="Morin E."/>
            <person name="Drula E."/>
            <person name="Courty P.E."/>
            <person name="Kohler A."/>
            <person name="Kuo A."/>
            <person name="LaButti K."/>
            <person name="Pangilinan J."/>
            <person name="Lipzen A."/>
            <person name="Riley R."/>
            <person name="Andreopoulos W."/>
            <person name="He G."/>
            <person name="Johnson J."/>
            <person name="Nolan M."/>
            <person name="Tritt A."/>
            <person name="Barry K.W."/>
            <person name="Grigoriev I.V."/>
            <person name="Nagy L.G."/>
            <person name="Hibbett D."/>
            <person name="Henrissat B."/>
            <person name="Matheny P.B."/>
            <person name="Labbe J."/>
            <person name="Martin F.M."/>
        </authorList>
    </citation>
    <scope>NUCLEOTIDE SEQUENCE</scope>
    <source>
        <strain evidence="1">FP105234-sp</strain>
    </source>
</reference>
<evidence type="ECO:0000313" key="1">
    <source>
        <dbReference type="EMBL" id="KAI0048043.1"/>
    </source>
</evidence>
<accession>A0ACB8RV59</accession>
<keyword evidence="2" id="KW-1185">Reference proteome</keyword>
<comment type="caution">
    <text evidence="1">The sequence shown here is derived from an EMBL/GenBank/DDBJ whole genome shotgun (WGS) entry which is preliminary data.</text>
</comment>
<protein>
    <submittedName>
        <fullName evidence="1">Uncharacterized protein</fullName>
    </submittedName>
</protein>
<dbReference type="Proteomes" id="UP000814033">
    <property type="component" value="Unassembled WGS sequence"/>
</dbReference>
<sequence length="241" mass="25667">MNDVEKNNATGLNTRNQHNTGTGVGGPSAGGLNNSGNYNNSSQGYRPLANPGPLGLLAFASTLFIMSLYTVHARHILVPDLIIGMALFCGGLAQLLAGMWEFAHANTFSATVFTMYGAFWLSLAIILIPGTGIISAYSSAGSNMFSDAIGIFLITWMLVSFLFFIAAMRRTIGQTVFFGFLTLTFMLSGIGAMRHSSGTSKAGGWLGIITALIAFYLGLSELLTANDLFTLPTGSLRRRDL</sequence>
<evidence type="ECO:0000313" key="2">
    <source>
        <dbReference type="Proteomes" id="UP000814033"/>
    </source>
</evidence>
<dbReference type="EMBL" id="MU275893">
    <property type="protein sequence ID" value="KAI0048043.1"/>
    <property type="molecule type" value="Genomic_DNA"/>
</dbReference>
<gene>
    <name evidence="1" type="ORF">FA95DRAFT_1558435</name>
</gene>
<organism evidence="1 2">
    <name type="scientific">Auriscalpium vulgare</name>
    <dbReference type="NCBI Taxonomy" id="40419"/>
    <lineage>
        <taxon>Eukaryota</taxon>
        <taxon>Fungi</taxon>
        <taxon>Dikarya</taxon>
        <taxon>Basidiomycota</taxon>
        <taxon>Agaricomycotina</taxon>
        <taxon>Agaricomycetes</taxon>
        <taxon>Russulales</taxon>
        <taxon>Auriscalpiaceae</taxon>
        <taxon>Auriscalpium</taxon>
    </lineage>
</organism>
<reference evidence="1" key="1">
    <citation type="submission" date="2021-02" db="EMBL/GenBank/DDBJ databases">
        <authorList>
            <consortium name="DOE Joint Genome Institute"/>
            <person name="Ahrendt S."/>
            <person name="Looney B.P."/>
            <person name="Miyauchi S."/>
            <person name="Morin E."/>
            <person name="Drula E."/>
            <person name="Courty P.E."/>
            <person name="Chicoki N."/>
            <person name="Fauchery L."/>
            <person name="Kohler A."/>
            <person name="Kuo A."/>
            <person name="Labutti K."/>
            <person name="Pangilinan J."/>
            <person name="Lipzen A."/>
            <person name="Riley R."/>
            <person name="Andreopoulos W."/>
            <person name="He G."/>
            <person name="Johnson J."/>
            <person name="Barry K.W."/>
            <person name="Grigoriev I.V."/>
            <person name="Nagy L."/>
            <person name="Hibbett D."/>
            <person name="Henrissat B."/>
            <person name="Matheny P.B."/>
            <person name="Labbe J."/>
            <person name="Martin F."/>
        </authorList>
    </citation>
    <scope>NUCLEOTIDE SEQUENCE</scope>
    <source>
        <strain evidence="1">FP105234-sp</strain>
    </source>
</reference>
<name>A0ACB8RV59_9AGAM</name>
<proteinExistence type="predicted"/>